<evidence type="ECO:0000259" key="1">
    <source>
        <dbReference type="Pfam" id="PF01370"/>
    </source>
</evidence>
<name>A0A833JLF4_MARNT</name>
<dbReference type="Gene3D" id="3.40.50.720">
    <property type="entry name" value="NAD(P)-binding Rossmann-like Domain"/>
    <property type="match status" value="1"/>
</dbReference>
<dbReference type="PANTHER" id="PTHR43245">
    <property type="entry name" value="BIFUNCTIONAL POLYMYXIN RESISTANCE PROTEIN ARNA"/>
    <property type="match status" value="1"/>
</dbReference>
<dbReference type="SUPFAM" id="SSF51735">
    <property type="entry name" value="NAD(P)-binding Rossmann-fold domains"/>
    <property type="match status" value="1"/>
</dbReference>
<gene>
    <name evidence="2" type="ORF">F6453_3743</name>
</gene>
<reference evidence="2 3" key="1">
    <citation type="submission" date="2019-10" db="EMBL/GenBank/DDBJ databases">
        <title>Draft genome sequence of Marinobacter hydrocarbonoclasticus NCT7M from the microbiome of the marine copepod.</title>
        <authorList>
            <person name="Nuttall R."/>
            <person name="Sharma G."/>
            <person name="Moisander P."/>
        </authorList>
    </citation>
    <scope>NUCLEOTIDE SEQUENCE [LARGE SCALE GENOMIC DNA]</scope>
    <source>
        <strain evidence="2 3">NCT7M</strain>
    </source>
</reference>
<evidence type="ECO:0000313" key="2">
    <source>
        <dbReference type="EMBL" id="KAE8543949.1"/>
    </source>
</evidence>
<sequence length="319" mass="34051">MTKVVAVTGATGFVGKEVCRLLRDSGAEVRAFCGNKRDSGSSSGAIGLDLRADRHEWEHVLCDADVVIHLAALTHDRVDSGGYEELHSVNVIGTDNLVRAAVSAGVQRVVFMSSIKVNGEQTPKGGAFQASDPPSPVTDYGRTKLAAERAVTEICEAHGVDWVIVRSPLVCGPGVKGNLADLARWAVKGWPLPFGAIKNSRSLISVTDLSGLISTCALATQKLSSVFLASDDTTVSTASISRWIVEETGSSSWVLPVPPRFLSFLFRISGRSEMSVKLLGSLVVDNYDAKNQLGWRPVHGVEAAIRAMAAHVKSSREEK</sequence>
<evidence type="ECO:0000313" key="3">
    <source>
        <dbReference type="Proteomes" id="UP000469950"/>
    </source>
</evidence>
<organism evidence="2 3">
    <name type="scientific">Marinobacter nauticus</name>
    <name type="common">Marinobacter hydrocarbonoclasticus</name>
    <name type="synonym">Marinobacter aquaeolei</name>
    <dbReference type="NCBI Taxonomy" id="2743"/>
    <lineage>
        <taxon>Bacteria</taxon>
        <taxon>Pseudomonadati</taxon>
        <taxon>Pseudomonadota</taxon>
        <taxon>Gammaproteobacteria</taxon>
        <taxon>Pseudomonadales</taxon>
        <taxon>Marinobacteraceae</taxon>
        <taxon>Marinobacter</taxon>
    </lineage>
</organism>
<dbReference type="Pfam" id="PF01370">
    <property type="entry name" value="Epimerase"/>
    <property type="match status" value="1"/>
</dbReference>
<dbReference type="Proteomes" id="UP000469950">
    <property type="component" value="Unassembled WGS sequence"/>
</dbReference>
<accession>A0A833JLF4</accession>
<dbReference type="EMBL" id="WBMP01000025">
    <property type="protein sequence ID" value="KAE8543949.1"/>
    <property type="molecule type" value="Genomic_DNA"/>
</dbReference>
<dbReference type="RefSeq" id="WP_194841938.1">
    <property type="nucleotide sequence ID" value="NZ_WBMP01000025.1"/>
</dbReference>
<comment type="caution">
    <text evidence="2">The sequence shown here is derived from an EMBL/GenBank/DDBJ whole genome shotgun (WGS) entry which is preliminary data.</text>
</comment>
<dbReference type="InterPro" id="IPR036291">
    <property type="entry name" value="NAD(P)-bd_dom_sf"/>
</dbReference>
<dbReference type="InterPro" id="IPR001509">
    <property type="entry name" value="Epimerase_deHydtase"/>
</dbReference>
<dbReference type="PANTHER" id="PTHR43245:SF58">
    <property type="entry name" value="BLL5923 PROTEIN"/>
    <property type="match status" value="1"/>
</dbReference>
<protein>
    <recommendedName>
        <fullName evidence="1">NAD-dependent epimerase/dehydratase domain-containing protein</fullName>
    </recommendedName>
</protein>
<dbReference type="InterPro" id="IPR050177">
    <property type="entry name" value="Lipid_A_modif_metabolic_enz"/>
</dbReference>
<dbReference type="AlphaFoldDB" id="A0A833JLF4"/>
<feature type="domain" description="NAD-dependent epimerase/dehydratase" evidence="1">
    <location>
        <begin position="5"/>
        <end position="212"/>
    </location>
</feature>
<proteinExistence type="predicted"/>